<evidence type="ECO:0000256" key="2">
    <source>
        <dbReference type="ARBA" id="ARBA00022840"/>
    </source>
</evidence>
<dbReference type="Pfam" id="PF00012">
    <property type="entry name" value="HSP70"/>
    <property type="match status" value="1"/>
</dbReference>
<dbReference type="Gene3D" id="2.60.34.10">
    <property type="entry name" value="Substrate Binding Domain Of DNAk, Chain A, domain 1"/>
    <property type="match status" value="1"/>
</dbReference>
<dbReference type="PANTHER" id="PTHR19375">
    <property type="entry name" value="HEAT SHOCK PROTEIN 70KDA"/>
    <property type="match status" value="1"/>
</dbReference>
<reference evidence="4" key="1">
    <citation type="journal article" date="2018" name="DNA Res.">
        <title>Multiple hybrid de novo genome assembly of finger millet, an orphan allotetraploid crop.</title>
        <authorList>
            <person name="Hatakeyama M."/>
            <person name="Aluri S."/>
            <person name="Balachadran M.T."/>
            <person name="Sivarajan S.R."/>
            <person name="Patrignani A."/>
            <person name="Gruter S."/>
            <person name="Poveda L."/>
            <person name="Shimizu-Inatsugi R."/>
            <person name="Baeten J."/>
            <person name="Francoijs K.J."/>
            <person name="Nataraja K.N."/>
            <person name="Reddy Y.A.N."/>
            <person name="Phadnis S."/>
            <person name="Ravikumar R.L."/>
            <person name="Schlapbach R."/>
            <person name="Sreeman S.M."/>
            <person name="Shimizu K.K."/>
        </authorList>
    </citation>
    <scope>NUCLEOTIDE SEQUENCE</scope>
</reference>
<proteinExistence type="inferred from homology"/>
<dbReference type="InterPro" id="IPR043129">
    <property type="entry name" value="ATPase_NBD"/>
</dbReference>
<dbReference type="Gene3D" id="3.30.420.40">
    <property type="match status" value="2"/>
</dbReference>
<sequence length="733" mass="78594">MGTRLTRGVEEVMRQAGGVDGGERGVGLRLAEYLYPAQPGPGTMMIWTGWWRSDLALHAPRCVTGWGRDGFGSRGLDCLGKAAGSAGRFASLVASCRVGRQRALGRIAGCTVAQQGSYAAIRDQAIAHFPDSSRRSLTSDSAAGAACGVCAPRAGWMAEPFYTVASDSETTGEDKSQPSFPDVAIGIDIGTSKCSVAVWNGHQVELLKNTRNQKGMRSYVMFKDDTLSAGVTGGAAKENAHEERDVLSGSAIFNMKRLIGRMDTDEVVQASKALPFLVQTLGIGVRPFIAALVNNMWRSTTPEEVLAIFLLELKALAEMHLKHPVRNAVLTIPVAFSRFQQTRIERACAMAGLHALRLMPEPTAVALLYAQQQQQLMHDNMGSGIEKIALIFNMGAGYCDAAVAATAGGVSQIRALSGCSVGGEDILQNIMRHLVPNFDSLYAGQTMDRIRSMGLLRIATQDAVHKLASQDSVEINVDLGDGQKVSKVLDHSEFELINRVIFEKVEKIINQCLADAKLVPEDINDVILVGGCSRIPRIRSLVLGLCKTEVSYKNIDALEAAVTGAALEGAIASGVTDPAGSLDLLTIQATPMNLGIRADGDNFAAIIQRNTTVPARREMLFTTTHDNQTEALISVYEGEGERAEENHLLGYFKIPGIPPAPKGTVEISVCMDIDASNVLRVFAGVIKPQGQGVPPFIEVRMPTLDDGHGWCGQALAKMYGSKLDLAVLPKLQP</sequence>
<dbReference type="InterPro" id="IPR029047">
    <property type="entry name" value="HSP70_peptide-bd_sf"/>
</dbReference>
<dbReference type="SUPFAM" id="SSF100920">
    <property type="entry name" value="Heat shock protein 70kD (HSP70), peptide-binding domain"/>
    <property type="match status" value="1"/>
</dbReference>
<organism evidence="4 5">
    <name type="scientific">Eleusine coracana subsp. coracana</name>
    <dbReference type="NCBI Taxonomy" id="191504"/>
    <lineage>
        <taxon>Eukaryota</taxon>
        <taxon>Viridiplantae</taxon>
        <taxon>Streptophyta</taxon>
        <taxon>Embryophyta</taxon>
        <taxon>Tracheophyta</taxon>
        <taxon>Spermatophyta</taxon>
        <taxon>Magnoliopsida</taxon>
        <taxon>Liliopsida</taxon>
        <taxon>Poales</taxon>
        <taxon>Poaceae</taxon>
        <taxon>PACMAD clade</taxon>
        <taxon>Chloridoideae</taxon>
        <taxon>Cynodonteae</taxon>
        <taxon>Eleusininae</taxon>
        <taxon>Eleusine</taxon>
    </lineage>
</organism>
<protein>
    <recommendedName>
        <fullName evidence="6">Heat shock 70 kDa protein 8</fullName>
    </recommendedName>
</protein>
<dbReference type="InterPro" id="IPR018181">
    <property type="entry name" value="Heat_shock_70_CS"/>
</dbReference>
<dbReference type="InterPro" id="IPR013126">
    <property type="entry name" value="Hsp_70_fam"/>
</dbReference>
<evidence type="ECO:0000256" key="1">
    <source>
        <dbReference type="ARBA" id="ARBA00022741"/>
    </source>
</evidence>
<accession>A0AAV5F6Z4</accession>
<dbReference type="Gene3D" id="3.90.640.10">
    <property type="entry name" value="Actin, Chain A, domain 4"/>
    <property type="match status" value="1"/>
</dbReference>
<comment type="caution">
    <text evidence="4">The sequence shown here is derived from an EMBL/GenBank/DDBJ whole genome shotgun (WGS) entry which is preliminary data.</text>
</comment>
<evidence type="ECO:0000313" key="4">
    <source>
        <dbReference type="EMBL" id="GJN30726.1"/>
    </source>
</evidence>
<dbReference type="FunFam" id="2.60.34.10:FF:000019">
    <property type="entry name" value="Heat shock 70 kDa protein 8"/>
    <property type="match status" value="1"/>
</dbReference>
<dbReference type="GO" id="GO:0005524">
    <property type="term" value="F:ATP binding"/>
    <property type="evidence" value="ECO:0007669"/>
    <property type="project" value="UniProtKB-KW"/>
</dbReference>
<dbReference type="SUPFAM" id="SSF53067">
    <property type="entry name" value="Actin-like ATPase domain"/>
    <property type="match status" value="2"/>
</dbReference>
<keyword evidence="2 3" id="KW-0067">ATP-binding</keyword>
<keyword evidence="1 3" id="KW-0547">Nucleotide-binding</keyword>
<evidence type="ECO:0000256" key="3">
    <source>
        <dbReference type="RuleBase" id="RU003322"/>
    </source>
</evidence>
<evidence type="ECO:0000313" key="5">
    <source>
        <dbReference type="Proteomes" id="UP001054889"/>
    </source>
</evidence>
<name>A0AAV5F6Z4_ELECO</name>
<dbReference type="AlphaFoldDB" id="A0AAV5F6Z4"/>
<dbReference type="Gene3D" id="3.30.30.30">
    <property type="match status" value="1"/>
</dbReference>
<evidence type="ECO:0008006" key="6">
    <source>
        <dbReference type="Google" id="ProtNLM"/>
    </source>
</evidence>
<keyword evidence="5" id="KW-1185">Reference proteome</keyword>
<dbReference type="Proteomes" id="UP001054889">
    <property type="component" value="Unassembled WGS sequence"/>
</dbReference>
<dbReference type="GO" id="GO:0140662">
    <property type="term" value="F:ATP-dependent protein folding chaperone"/>
    <property type="evidence" value="ECO:0007669"/>
    <property type="project" value="InterPro"/>
</dbReference>
<comment type="similarity">
    <text evidence="3">Belongs to the heat shock protein 70 family.</text>
</comment>
<dbReference type="EMBL" id="BQKI01000082">
    <property type="protein sequence ID" value="GJN30726.1"/>
    <property type="molecule type" value="Genomic_DNA"/>
</dbReference>
<dbReference type="PROSITE" id="PS01036">
    <property type="entry name" value="HSP70_3"/>
    <property type="match status" value="1"/>
</dbReference>
<dbReference type="FunFam" id="3.90.640.10:FF:000042">
    <property type="entry name" value="Heat shock 70 kDa protein 8"/>
    <property type="match status" value="1"/>
</dbReference>
<reference evidence="4" key="2">
    <citation type="submission" date="2021-12" db="EMBL/GenBank/DDBJ databases">
        <title>Resequencing data analysis of finger millet.</title>
        <authorList>
            <person name="Hatakeyama M."/>
            <person name="Aluri S."/>
            <person name="Balachadran M.T."/>
            <person name="Sivarajan S.R."/>
            <person name="Poveda L."/>
            <person name="Shimizu-Inatsugi R."/>
            <person name="Schlapbach R."/>
            <person name="Sreeman S.M."/>
            <person name="Shimizu K.K."/>
        </authorList>
    </citation>
    <scope>NUCLEOTIDE SEQUENCE</scope>
</reference>
<dbReference type="PRINTS" id="PR00301">
    <property type="entry name" value="HEATSHOCK70"/>
</dbReference>
<gene>
    <name evidence="4" type="primary">gb19059</name>
    <name evidence="4" type="ORF">PR202_gb19059</name>
</gene>